<comment type="function">
    <text evidence="1">Probably involved in translation.</text>
</comment>
<dbReference type="eggNOG" id="KOG1770">
    <property type="taxonomic scope" value="Eukaryota"/>
</dbReference>
<sequence length="119" mass="13757">MNVQNLAAYDPFADLGEEQVRQEEQAAKKKQQQQQNYVHIRVQQRNGRKTLTTLQGLPKEWDQKMLLKAFKKDFACNGTIVEDEELGQVIQLQGDQRQKIAEFLVTEGMPKNEVKVHGF</sequence>
<dbReference type="InterPro" id="IPR036877">
    <property type="entry name" value="SUI1_dom_sf"/>
</dbReference>
<dbReference type="FunFam" id="3.30.780.10:FF:000001">
    <property type="entry name" value="Eukaryotic translation initiation factor SUI1"/>
    <property type="match status" value="1"/>
</dbReference>
<dbReference type="HOGENOM" id="CLU_082805_3_2_1"/>
<dbReference type="PIRSF" id="PIRSF004499">
    <property type="entry name" value="SUI1_euk"/>
    <property type="match status" value="1"/>
</dbReference>
<dbReference type="Pfam" id="PF01253">
    <property type="entry name" value="SUI1"/>
    <property type="match status" value="1"/>
</dbReference>
<evidence type="ECO:0000256" key="1">
    <source>
        <dbReference type="ARBA" id="ARBA00003130"/>
    </source>
</evidence>
<dbReference type="Gene3D" id="3.30.780.10">
    <property type="entry name" value="SUI1-like domain"/>
    <property type="match status" value="1"/>
</dbReference>
<organism evidence="5 6">
    <name type="scientific">Pseudozyma flocculosa PF-1</name>
    <dbReference type="NCBI Taxonomy" id="1277687"/>
    <lineage>
        <taxon>Eukaryota</taxon>
        <taxon>Fungi</taxon>
        <taxon>Dikarya</taxon>
        <taxon>Basidiomycota</taxon>
        <taxon>Ustilaginomycotina</taxon>
        <taxon>Ustilaginomycetes</taxon>
        <taxon>Ustilaginales</taxon>
        <taxon>Ustilaginaceae</taxon>
        <taxon>Pseudozyma</taxon>
    </lineage>
</organism>
<reference evidence="5 6" key="1">
    <citation type="journal article" date="2013" name="Plant Cell">
        <title>The transition from a phytopathogenic smut ancestor to an anamorphic biocontrol agent deciphered by comparative whole-genome analysis.</title>
        <authorList>
            <person name="Lefebvre F."/>
            <person name="Joly D.L."/>
            <person name="Labbe C."/>
            <person name="Teichmann B."/>
            <person name="Linning R."/>
            <person name="Belzile F."/>
            <person name="Bakkeren G."/>
            <person name="Belanger R.R."/>
        </authorList>
    </citation>
    <scope>NUCLEOTIDE SEQUENCE [LARGE SCALE GENOMIC DNA]</scope>
    <source>
        <strain evidence="5 6">PF-1</strain>
    </source>
</reference>
<dbReference type="InterPro" id="IPR005874">
    <property type="entry name" value="SUI1_euk"/>
</dbReference>
<keyword evidence="3" id="KW-0648">Protein biosynthesis</keyword>
<gene>
    <name evidence="5" type="ORF">PFL1_03842</name>
</gene>
<dbReference type="GeneID" id="19317949"/>
<name>A0A061H7F8_9BASI</name>
<dbReference type="PROSITE" id="PS50296">
    <property type="entry name" value="SUI1"/>
    <property type="match status" value="1"/>
</dbReference>
<dbReference type="InterPro" id="IPR001950">
    <property type="entry name" value="SUI1"/>
</dbReference>
<dbReference type="GO" id="GO:0003743">
    <property type="term" value="F:translation initiation factor activity"/>
    <property type="evidence" value="ECO:0007669"/>
    <property type="project" value="InterPro"/>
</dbReference>
<dbReference type="GO" id="GO:0003729">
    <property type="term" value="F:mRNA binding"/>
    <property type="evidence" value="ECO:0007669"/>
    <property type="project" value="UniProtKB-ARBA"/>
</dbReference>
<accession>A0A061H7F8</accession>
<evidence type="ECO:0000313" key="6">
    <source>
        <dbReference type="Proteomes" id="UP000053664"/>
    </source>
</evidence>
<evidence type="ECO:0000313" key="5">
    <source>
        <dbReference type="EMBL" id="EPQ28538.1"/>
    </source>
</evidence>
<comment type="similarity">
    <text evidence="2">Belongs to the SUI1 family.</text>
</comment>
<evidence type="ECO:0000256" key="2">
    <source>
        <dbReference type="ARBA" id="ARBA00005422"/>
    </source>
</evidence>
<dbReference type="NCBIfam" id="TIGR01160">
    <property type="entry name" value="SUI1_MOF2"/>
    <property type="match status" value="1"/>
</dbReference>
<evidence type="ECO:0000256" key="3">
    <source>
        <dbReference type="ARBA" id="ARBA00022917"/>
    </source>
</evidence>
<dbReference type="KEGG" id="pfp:PFL1_03842"/>
<dbReference type="AlphaFoldDB" id="A0A061H7F8"/>
<evidence type="ECO:0000259" key="4">
    <source>
        <dbReference type="PROSITE" id="PS50296"/>
    </source>
</evidence>
<proteinExistence type="inferred from homology"/>
<feature type="domain" description="SUI1" evidence="4">
    <location>
        <begin position="38"/>
        <end position="108"/>
    </location>
</feature>
<dbReference type="Proteomes" id="UP000053664">
    <property type="component" value="Unassembled WGS sequence"/>
</dbReference>
<dbReference type="RefSeq" id="XP_007879556.1">
    <property type="nucleotide sequence ID" value="XM_007881365.1"/>
</dbReference>
<dbReference type="EMBL" id="KE361634">
    <property type="protein sequence ID" value="EPQ28538.1"/>
    <property type="molecule type" value="Genomic_DNA"/>
</dbReference>
<dbReference type="PANTHER" id="PTHR10388">
    <property type="entry name" value="EUKARYOTIC TRANSLATION INITIATION FACTOR SUI1"/>
    <property type="match status" value="1"/>
</dbReference>
<dbReference type="CDD" id="cd11566">
    <property type="entry name" value="eIF1_SUI1"/>
    <property type="match status" value="1"/>
</dbReference>
<protein>
    <recommendedName>
        <fullName evidence="4">SUI1 domain-containing protein</fullName>
    </recommendedName>
</protein>
<dbReference type="SUPFAM" id="SSF55159">
    <property type="entry name" value="eIF1-like"/>
    <property type="match status" value="1"/>
</dbReference>
<dbReference type="OrthoDB" id="10248435at2759"/>